<evidence type="ECO:0000256" key="1">
    <source>
        <dbReference type="SAM" id="Phobius"/>
    </source>
</evidence>
<keyword evidence="1" id="KW-0472">Membrane</keyword>
<comment type="caution">
    <text evidence="2">The sequence shown here is derived from an EMBL/GenBank/DDBJ whole genome shotgun (WGS) entry which is preliminary data.</text>
</comment>
<reference evidence="2" key="1">
    <citation type="submission" date="2020-10" db="EMBL/GenBank/DDBJ databases">
        <authorList>
            <person name="Gilroy R."/>
        </authorList>
    </citation>
    <scope>NUCLEOTIDE SEQUENCE</scope>
    <source>
        <strain evidence="2">10669</strain>
    </source>
</reference>
<keyword evidence="1" id="KW-1133">Transmembrane helix</keyword>
<reference evidence="2" key="2">
    <citation type="journal article" date="2021" name="PeerJ">
        <title>Extensive microbial diversity within the chicken gut microbiome revealed by metagenomics and culture.</title>
        <authorList>
            <person name="Gilroy R."/>
            <person name="Ravi A."/>
            <person name="Getino M."/>
            <person name="Pursley I."/>
            <person name="Horton D.L."/>
            <person name="Alikhan N.F."/>
            <person name="Baker D."/>
            <person name="Gharbi K."/>
            <person name="Hall N."/>
            <person name="Watson M."/>
            <person name="Adriaenssens E.M."/>
            <person name="Foster-Nyarko E."/>
            <person name="Jarju S."/>
            <person name="Secka A."/>
            <person name="Antonio M."/>
            <person name="Oren A."/>
            <person name="Chaudhuri R.R."/>
            <person name="La Ragione R."/>
            <person name="Hildebrand F."/>
            <person name="Pallen M.J."/>
        </authorList>
    </citation>
    <scope>NUCLEOTIDE SEQUENCE</scope>
    <source>
        <strain evidence="2">10669</strain>
    </source>
</reference>
<dbReference type="AlphaFoldDB" id="A0A9D1NLF9"/>
<organism evidence="2 3">
    <name type="scientific">Candidatus Spyradosoma merdigallinarum</name>
    <dbReference type="NCBI Taxonomy" id="2840950"/>
    <lineage>
        <taxon>Bacteria</taxon>
        <taxon>Pseudomonadati</taxon>
        <taxon>Verrucomicrobiota</taxon>
        <taxon>Opitutia</taxon>
        <taxon>Opitutia incertae sedis</taxon>
        <taxon>Candidatus Spyradosoma</taxon>
    </lineage>
</organism>
<dbReference type="Proteomes" id="UP000886812">
    <property type="component" value="Unassembled WGS sequence"/>
</dbReference>
<evidence type="ECO:0000313" key="3">
    <source>
        <dbReference type="Proteomes" id="UP000886812"/>
    </source>
</evidence>
<feature type="transmembrane region" description="Helical" evidence="1">
    <location>
        <begin position="54"/>
        <end position="80"/>
    </location>
</feature>
<dbReference type="EMBL" id="DVOG01000156">
    <property type="protein sequence ID" value="HIV04687.1"/>
    <property type="molecule type" value="Genomic_DNA"/>
</dbReference>
<feature type="transmembrane region" description="Helical" evidence="1">
    <location>
        <begin position="24"/>
        <end position="42"/>
    </location>
</feature>
<dbReference type="Pfam" id="PF12679">
    <property type="entry name" value="ABC2_membrane_2"/>
    <property type="match status" value="1"/>
</dbReference>
<accession>A0A9D1NLF9</accession>
<gene>
    <name evidence="2" type="ORF">IAC75_06035</name>
</gene>
<name>A0A9D1NLF9_9BACT</name>
<feature type="transmembrane region" description="Helical" evidence="1">
    <location>
        <begin position="182"/>
        <end position="202"/>
    </location>
</feature>
<dbReference type="GO" id="GO:0140359">
    <property type="term" value="F:ABC-type transporter activity"/>
    <property type="evidence" value="ECO:0007669"/>
    <property type="project" value="InterPro"/>
</dbReference>
<dbReference type="PANTHER" id="PTHR43471">
    <property type="entry name" value="ABC TRANSPORTER PERMEASE"/>
    <property type="match status" value="1"/>
</dbReference>
<protein>
    <submittedName>
        <fullName evidence="2">ABC transporter permease subunit</fullName>
    </submittedName>
</protein>
<feature type="transmembrane region" description="Helical" evidence="1">
    <location>
        <begin position="248"/>
        <end position="272"/>
    </location>
</feature>
<feature type="transmembrane region" description="Helical" evidence="1">
    <location>
        <begin position="101"/>
        <end position="130"/>
    </location>
</feature>
<sequence length="277" mass="29609">MTFFLKKIFWIARNTFTEAVRQKFFSFLLLLGAGLIAVSLGLTNFDFGNSELKFIADFGFGGVFLFGSVLAVVMSVQLFFTEIENRTALTLLAKPVRRCEFLLGKFFGVWALLGVFTFLMCVVLACVLSLRAGTLAEAAAARGLPAPFFSLGGTALFALMQWARLGIVAAMTIAVSSFAQTYLYAVVVSFGGLLVGQLQYVFQDFASDEKGGTLARAVAGTAAKFIPNLQLFNVGDALVLEPAGLSSAALLSALGFAALWIAALLAIGVGLFRSREI</sequence>
<dbReference type="PANTHER" id="PTHR43471:SF10">
    <property type="entry name" value="SLL1107 PROTEIN"/>
    <property type="match status" value="1"/>
</dbReference>
<keyword evidence="1" id="KW-0812">Transmembrane</keyword>
<dbReference type="GO" id="GO:0005886">
    <property type="term" value="C:plasma membrane"/>
    <property type="evidence" value="ECO:0007669"/>
    <property type="project" value="UniProtKB-SubCell"/>
</dbReference>
<evidence type="ECO:0000313" key="2">
    <source>
        <dbReference type="EMBL" id="HIV04687.1"/>
    </source>
</evidence>
<proteinExistence type="predicted"/>